<name>A0A090KU27_STRRB</name>
<dbReference type="GeneID" id="36373293"/>
<evidence type="ECO:0000313" key="4">
    <source>
        <dbReference type="WBParaSite" id="SRAE_0000005800.1"/>
    </source>
</evidence>
<dbReference type="OrthoDB" id="786951at2759"/>
<dbReference type="WBParaSite" id="SRAE_0000005800.1">
    <property type="protein sequence ID" value="SRAE_0000005800.1"/>
    <property type="gene ID" value="WBGene00255795"/>
</dbReference>
<dbReference type="PANTHER" id="PTHR21032:SF0">
    <property type="entry name" value="G PATCH DOMAIN-CONTAINING PROTEIN 11"/>
    <property type="match status" value="1"/>
</dbReference>
<dbReference type="WormBase" id="SRAE_0000005800">
    <property type="protein sequence ID" value="SRP02932"/>
    <property type="gene ID" value="WBGene00255795"/>
</dbReference>
<gene>
    <name evidence="2 4 5" type="ORF">SRAE_0000005800</name>
</gene>
<organism evidence="2">
    <name type="scientific">Strongyloides ratti</name>
    <name type="common">Parasitic roundworm</name>
    <dbReference type="NCBI Taxonomy" id="34506"/>
    <lineage>
        <taxon>Eukaryota</taxon>
        <taxon>Metazoa</taxon>
        <taxon>Ecdysozoa</taxon>
        <taxon>Nematoda</taxon>
        <taxon>Chromadorea</taxon>
        <taxon>Rhabditida</taxon>
        <taxon>Tylenchina</taxon>
        <taxon>Panagrolaimomorpha</taxon>
        <taxon>Strongyloidoidea</taxon>
        <taxon>Strongyloididae</taxon>
        <taxon>Strongyloides</taxon>
    </lineage>
</organism>
<sequence length="223" mass="26724">MSDTEDDYMSEAILNGFTENIEDMARQKQLEKVSLPEKQEQIRKQIESEPIPDDNIGLKLLVKMGYNPEDECSKNLGLGFVEEEKKKTKEKFDEQVKRTHEQIKKIDTLVNDFRKRRRDLKMYNLCISDLRKCQRVCYEMDQRMNIVKPINDYFWPRHIMNIEDDDEAFRLERLTEDELFDCLENIISYLREQFLYCIYCGSTFEDKDDMESQCPGVSREQHD</sequence>
<dbReference type="AlphaFoldDB" id="A0A090KU27"/>
<dbReference type="InterPro" id="IPR039249">
    <property type="entry name" value="GPATCH11"/>
</dbReference>
<evidence type="ECO:0000313" key="2">
    <source>
        <dbReference type="EMBL" id="CEF60926.1"/>
    </source>
</evidence>
<evidence type="ECO:0000259" key="1">
    <source>
        <dbReference type="SMART" id="SM01173"/>
    </source>
</evidence>
<dbReference type="Pfam" id="PF13821">
    <property type="entry name" value="DUF4187"/>
    <property type="match status" value="1"/>
</dbReference>
<reference evidence="2" key="1">
    <citation type="submission" date="2014-09" db="EMBL/GenBank/DDBJ databases">
        <authorList>
            <person name="Aslett A.Martin."/>
        </authorList>
    </citation>
    <scope>NUCLEOTIDE SEQUENCE</scope>
    <source>
        <strain evidence="2">ED321 Heterogonic</strain>
    </source>
</reference>
<evidence type="ECO:0000313" key="3">
    <source>
        <dbReference type="Proteomes" id="UP000035682"/>
    </source>
</evidence>
<dbReference type="GO" id="GO:0000776">
    <property type="term" value="C:kinetochore"/>
    <property type="evidence" value="ECO:0007669"/>
    <property type="project" value="TreeGrafter"/>
</dbReference>
<dbReference type="EMBL" id="LN609405">
    <property type="protein sequence ID" value="CEF60926.1"/>
    <property type="molecule type" value="Genomic_DNA"/>
</dbReference>
<reference evidence="4" key="3">
    <citation type="submission" date="2020-12" db="UniProtKB">
        <authorList>
            <consortium name="WormBaseParasite"/>
        </authorList>
    </citation>
    <scope>IDENTIFICATION</scope>
</reference>
<accession>A0A090KU27</accession>
<dbReference type="RefSeq" id="XP_024500135.1">
    <property type="nucleotide sequence ID" value="XM_024645898.1"/>
</dbReference>
<dbReference type="Proteomes" id="UP000035682">
    <property type="component" value="Unplaced"/>
</dbReference>
<dbReference type="SMART" id="SM01173">
    <property type="entry name" value="DUF4187"/>
    <property type="match status" value="1"/>
</dbReference>
<keyword evidence="3" id="KW-1185">Reference proteome</keyword>
<feature type="domain" description="DUF4187" evidence="1">
    <location>
        <begin position="165"/>
        <end position="222"/>
    </location>
</feature>
<dbReference type="PANTHER" id="PTHR21032">
    <property type="entry name" value="G PATCH DOMAIN-CONTAINING PROTEIN 11"/>
    <property type="match status" value="1"/>
</dbReference>
<evidence type="ECO:0000313" key="5">
    <source>
        <dbReference type="WormBase" id="SRAE_0000005800"/>
    </source>
</evidence>
<protein>
    <submittedName>
        <fullName evidence="4">DUF4187 domain-containing protein</fullName>
    </submittedName>
</protein>
<dbReference type="CTD" id="36373293"/>
<proteinExistence type="predicted"/>
<reference evidence="3" key="2">
    <citation type="submission" date="2014-09" db="EMBL/GenBank/DDBJ databases">
        <authorList>
            <person name="Martin A.A."/>
        </authorList>
    </citation>
    <scope>NUCLEOTIDE SEQUENCE</scope>
    <source>
        <strain evidence="3">ED321</strain>
    </source>
</reference>
<dbReference type="InterPro" id="IPR025239">
    <property type="entry name" value="DUF4187"/>
</dbReference>